<organism evidence="1 2">
    <name type="scientific">Corynebacterium imitans</name>
    <dbReference type="NCBI Taxonomy" id="156978"/>
    <lineage>
        <taxon>Bacteria</taxon>
        <taxon>Bacillati</taxon>
        <taxon>Actinomycetota</taxon>
        <taxon>Actinomycetes</taxon>
        <taxon>Mycobacteriales</taxon>
        <taxon>Corynebacteriaceae</taxon>
        <taxon>Corynebacterium</taxon>
    </lineage>
</organism>
<dbReference type="Proteomes" id="UP000215374">
    <property type="component" value="Chromosome 1"/>
</dbReference>
<dbReference type="AlphaFoldDB" id="A0A239Z3Y3"/>
<accession>A0A239Z3Y3</accession>
<evidence type="ECO:0000313" key="2">
    <source>
        <dbReference type="Proteomes" id="UP000215374"/>
    </source>
</evidence>
<name>A0A239Z3Y3_9CORY</name>
<dbReference type="EMBL" id="LT906467">
    <property type="protein sequence ID" value="SNV65346.1"/>
    <property type="molecule type" value="Genomic_DNA"/>
</dbReference>
<gene>
    <name evidence="1" type="ORF">SAMEA4535761_00937</name>
</gene>
<dbReference type="InterPro" id="IPR007362">
    <property type="entry name" value="DUF429"/>
</dbReference>
<reference evidence="1 2" key="1">
    <citation type="submission" date="2017-06" db="EMBL/GenBank/DDBJ databases">
        <authorList>
            <consortium name="Pathogen Informatics"/>
        </authorList>
    </citation>
    <scope>NUCLEOTIDE SEQUENCE [LARGE SCALE GENOMIC DNA]</scope>
    <source>
        <strain evidence="1 2">NCTC13015</strain>
    </source>
</reference>
<proteinExistence type="predicted"/>
<protein>
    <submittedName>
        <fullName evidence="1">Protein of uncharacterized function (DUF429)</fullName>
    </submittedName>
</protein>
<evidence type="ECO:0000313" key="1">
    <source>
        <dbReference type="EMBL" id="SNV65346.1"/>
    </source>
</evidence>
<dbReference type="Pfam" id="PF04250">
    <property type="entry name" value="DUF429"/>
    <property type="match status" value="1"/>
</dbReference>
<sequence>MLRHAGHSTSKLLRVEQYYFGIDLAADPAKTGTALIQVTPAGPLLIDATCTATDDHLTTHVARAELTGVDIPLGWPRAFRFFLNAHAAGEDCLPTGADREVRRELVNRFTDLEVRRLVGVAPLPVAAERIAHPALRWAGIEQRLREAGVNTHRAGNGKVAEVYPAAALKQWGLRHRGYKGADGAGRAAREEIAAGLSVRFGLDWGDWRPLAVSSADCLDAVIAALIAREVRAGRCIAPPAEQAELVAEEGWIWVPRPRV</sequence>